<dbReference type="CDD" id="cd00158">
    <property type="entry name" value="RHOD"/>
    <property type="match status" value="1"/>
</dbReference>
<dbReference type="PANTHER" id="PTHR43031">
    <property type="entry name" value="FAD-DEPENDENT OXIDOREDUCTASE"/>
    <property type="match status" value="1"/>
</dbReference>
<sequence>MAQSNTKEAQWADITNRAGIPEVETDWVADHFDEVRVIDVRERDELEGSLGHIAGIEHVPLGDVWEASKKWNLGDKIVVLCRSGGRSGRAARSLETNGFTRVASMAGGMLKWNDEGRPVVRNL</sequence>
<feature type="domain" description="Rhodanese" evidence="1">
    <location>
        <begin position="31"/>
        <end position="121"/>
    </location>
</feature>
<gene>
    <name evidence="2" type="ORF">FIV42_07650</name>
</gene>
<evidence type="ECO:0000313" key="3">
    <source>
        <dbReference type="Proteomes" id="UP000315995"/>
    </source>
</evidence>
<dbReference type="OrthoDB" id="285281at2"/>
<dbReference type="RefSeq" id="WP_141197102.1">
    <property type="nucleotide sequence ID" value="NZ_CP041186.1"/>
</dbReference>
<evidence type="ECO:0000313" key="2">
    <source>
        <dbReference type="EMBL" id="QDG50610.1"/>
    </source>
</evidence>
<dbReference type="EMBL" id="CP041186">
    <property type="protein sequence ID" value="QDG50610.1"/>
    <property type="molecule type" value="Genomic_DNA"/>
</dbReference>
<proteinExistence type="predicted"/>
<organism evidence="2 3">
    <name type="scientific">Persicimonas caeni</name>
    <dbReference type="NCBI Taxonomy" id="2292766"/>
    <lineage>
        <taxon>Bacteria</taxon>
        <taxon>Deltaproteobacteria</taxon>
        <taxon>Bradymonadales</taxon>
        <taxon>Bradymonadaceae</taxon>
        <taxon>Persicimonas</taxon>
    </lineage>
</organism>
<reference evidence="2 3" key="1">
    <citation type="submission" date="2019-06" db="EMBL/GenBank/DDBJ databases">
        <title>Persicimonas caeni gen. nov., sp. nov., a predatory bacterium isolated from solar saltern.</title>
        <authorList>
            <person name="Wang S."/>
        </authorList>
    </citation>
    <scope>NUCLEOTIDE SEQUENCE [LARGE SCALE GENOMIC DNA]</scope>
    <source>
        <strain evidence="2 3">YN101</strain>
    </source>
</reference>
<accession>A0A5B8Y2I2</accession>
<protein>
    <submittedName>
        <fullName evidence="2">Rhodanese-like domain-containing protein</fullName>
    </submittedName>
</protein>
<accession>A0A4Y6PQT3</accession>
<name>A0A4Y6PQT3_PERCE</name>
<dbReference type="SMART" id="SM00450">
    <property type="entry name" value="RHOD"/>
    <property type="match status" value="1"/>
</dbReference>
<dbReference type="PROSITE" id="PS50206">
    <property type="entry name" value="RHODANESE_3"/>
    <property type="match status" value="1"/>
</dbReference>
<dbReference type="PANTHER" id="PTHR43031:SF1">
    <property type="entry name" value="PYRIDINE NUCLEOTIDE-DISULPHIDE OXIDOREDUCTASE"/>
    <property type="match status" value="1"/>
</dbReference>
<dbReference type="Gene3D" id="3.40.250.10">
    <property type="entry name" value="Rhodanese-like domain"/>
    <property type="match status" value="1"/>
</dbReference>
<dbReference type="Pfam" id="PF00581">
    <property type="entry name" value="Rhodanese"/>
    <property type="match status" value="1"/>
</dbReference>
<dbReference type="InterPro" id="IPR050229">
    <property type="entry name" value="GlpE_sulfurtransferase"/>
</dbReference>
<dbReference type="AlphaFoldDB" id="A0A4Y6PQT3"/>
<dbReference type="Proteomes" id="UP000315995">
    <property type="component" value="Chromosome"/>
</dbReference>
<keyword evidence="3" id="KW-1185">Reference proteome</keyword>
<dbReference type="InterPro" id="IPR001763">
    <property type="entry name" value="Rhodanese-like_dom"/>
</dbReference>
<dbReference type="SUPFAM" id="SSF52821">
    <property type="entry name" value="Rhodanese/Cell cycle control phosphatase"/>
    <property type="match status" value="1"/>
</dbReference>
<dbReference type="InterPro" id="IPR036873">
    <property type="entry name" value="Rhodanese-like_dom_sf"/>
</dbReference>
<evidence type="ECO:0000259" key="1">
    <source>
        <dbReference type="PROSITE" id="PS50206"/>
    </source>
</evidence>